<feature type="transmembrane region" description="Helical" evidence="7">
    <location>
        <begin position="12"/>
        <end position="32"/>
    </location>
</feature>
<organism evidence="9 10">
    <name type="scientific">Thermus tengchongensis</name>
    <dbReference type="NCBI Taxonomy" id="1214928"/>
    <lineage>
        <taxon>Bacteria</taxon>
        <taxon>Thermotogati</taxon>
        <taxon>Deinococcota</taxon>
        <taxon>Deinococci</taxon>
        <taxon>Thermales</taxon>
        <taxon>Thermaceae</taxon>
        <taxon>Thermus</taxon>
    </lineage>
</organism>
<dbReference type="PANTHER" id="PTHR10134">
    <property type="entry name" value="CYTOCHROME B-C1 COMPLEX SUBUNIT RIESKE, MITOCHONDRIAL"/>
    <property type="match status" value="1"/>
</dbReference>
<evidence type="ECO:0000256" key="2">
    <source>
        <dbReference type="ARBA" id="ARBA00022723"/>
    </source>
</evidence>
<comment type="caution">
    <text evidence="9">The sequence shown here is derived from an EMBL/GenBank/DDBJ whole genome shotgun (WGS) entry which is preliminary data.</text>
</comment>
<comment type="cofactor">
    <cofactor evidence="6">
        <name>[2Fe-2S] cluster</name>
        <dbReference type="ChEBI" id="CHEBI:190135"/>
    </cofactor>
</comment>
<evidence type="ECO:0000256" key="5">
    <source>
        <dbReference type="ARBA" id="ARBA00023157"/>
    </source>
</evidence>
<dbReference type="InterPro" id="IPR017941">
    <property type="entry name" value="Rieske_2Fe-2S"/>
</dbReference>
<dbReference type="EMBL" id="SKBL01000002">
    <property type="protein sequence ID" value="TFU17781.1"/>
    <property type="molecule type" value="Genomic_DNA"/>
</dbReference>
<dbReference type="Pfam" id="PF00355">
    <property type="entry name" value="Rieske"/>
    <property type="match status" value="1"/>
</dbReference>
<reference evidence="9 10" key="1">
    <citation type="submission" date="2019-03" db="EMBL/GenBank/DDBJ databases">
        <title>Thermus tengchongensis species for the arsenic transformation mechanism.</title>
        <authorList>
            <person name="Yuan G.C."/>
        </authorList>
    </citation>
    <scope>NUCLEOTIDE SEQUENCE [LARGE SCALE GENOMIC DNA]</scope>
    <source>
        <strain evidence="9 10">15Y</strain>
    </source>
</reference>
<accession>A0ABY2K965</accession>
<evidence type="ECO:0000313" key="9">
    <source>
        <dbReference type="EMBL" id="TFU17781.1"/>
    </source>
</evidence>
<evidence type="ECO:0000256" key="1">
    <source>
        <dbReference type="ARBA" id="ARBA00022714"/>
    </source>
</evidence>
<dbReference type="InterPro" id="IPR014349">
    <property type="entry name" value="Rieske_Fe-S_prot"/>
</dbReference>
<sequence>MEDPKLRSERRLLLTLMGTSLGFATLSALLVARDLVPRASKSPEKLPPQVGDLLVYATGHQEGAPITPAQLPLGGPFVLAYPMDPKTKVVRSGDPKNTLLVIRLDPAGLAPEVAKYAVGGVLVYSAVCTHLGCIVSLWHPAQGVAQCPCHGGEYNLAQDKVVSGPPPRPLPLLPVRAGQGGLEVAGPFNGPVGVQAG</sequence>
<keyword evidence="5" id="KW-1015">Disulfide bond</keyword>
<dbReference type="PROSITE" id="PS51296">
    <property type="entry name" value="RIESKE"/>
    <property type="match status" value="1"/>
</dbReference>
<keyword evidence="7" id="KW-0812">Transmembrane</keyword>
<feature type="domain" description="Rieske" evidence="8">
    <location>
        <begin position="87"/>
        <end position="184"/>
    </location>
</feature>
<keyword evidence="4" id="KW-0411">Iron-sulfur</keyword>
<gene>
    <name evidence="9" type="ORF">E0489_03050</name>
</gene>
<keyword evidence="2" id="KW-0479">Metal-binding</keyword>
<name>A0ABY2K965_9DEIN</name>
<dbReference type="InterPro" id="IPR005805">
    <property type="entry name" value="Rieske_Fe-S_prot_C"/>
</dbReference>
<dbReference type="InterPro" id="IPR036922">
    <property type="entry name" value="Rieske_2Fe-2S_sf"/>
</dbReference>
<proteinExistence type="predicted"/>
<evidence type="ECO:0000256" key="7">
    <source>
        <dbReference type="SAM" id="Phobius"/>
    </source>
</evidence>
<evidence type="ECO:0000259" key="8">
    <source>
        <dbReference type="PROSITE" id="PS51296"/>
    </source>
</evidence>
<protein>
    <submittedName>
        <fullName evidence="9">Rieske (2Fe-2S) protein</fullName>
    </submittedName>
</protein>
<dbReference type="Gene3D" id="2.102.10.10">
    <property type="entry name" value="Rieske [2Fe-2S] iron-sulphur domain"/>
    <property type="match status" value="1"/>
</dbReference>
<keyword evidence="1" id="KW-0001">2Fe-2S</keyword>
<dbReference type="Proteomes" id="UP000297244">
    <property type="component" value="Unassembled WGS sequence"/>
</dbReference>
<keyword evidence="7" id="KW-1133">Transmembrane helix</keyword>
<evidence type="ECO:0000256" key="4">
    <source>
        <dbReference type="ARBA" id="ARBA00023014"/>
    </source>
</evidence>
<keyword evidence="7" id="KW-0472">Membrane</keyword>
<dbReference type="SUPFAM" id="SSF50022">
    <property type="entry name" value="ISP domain"/>
    <property type="match status" value="1"/>
</dbReference>
<evidence type="ECO:0000313" key="10">
    <source>
        <dbReference type="Proteomes" id="UP000297244"/>
    </source>
</evidence>
<keyword evidence="10" id="KW-1185">Reference proteome</keyword>
<keyword evidence="3" id="KW-0408">Iron</keyword>
<evidence type="ECO:0000256" key="6">
    <source>
        <dbReference type="ARBA" id="ARBA00034078"/>
    </source>
</evidence>
<dbReference type="PRINTS" id="PR00162">
    <property type="entry name" value="RIESKE"/>
</dbReference>
<evidence type="ECO:0000256" key="3">
    <source>
        <dbReference type="ARBA" id="ARBA00023004"/>
    </source>
</evidence>